<feature type="transmembrane region" description="Helical" evidence="1">
    <location>
        <begin position="151"/>
        <end position="173"/>
    </location>
</feature>
<name>A0ABU9N7T4_9FLAO</name>
<keyword evidence="1" id="KW-0472">Membrane</keyword>
<reference evidence="3 4" key="1">
    <citation type="submission" date="2024-03" db="EMBL/GenBank/DDBJ databases">
        <title>Two novel species of the genus Flavobacterium exhibiting potentially degradation of complex polysaccharides.</title>
        <authorList>
            <person name="Lian X."/>
        </authorList>
    </citation>
    <scope>NUCLEOTIDE SEQUENCE [LARGE SCALE GENOMIC DNA]</scope>
    <source>
        <strain evidence="4">j3</strain>
    </source>
</reference>
<proteinExistence type="predicted"/>
<evidence type="ECO:0000313" key="3">
    <source>
        <dbReference type="EMBL" id="MEM0543521.1"/>
    </source>
</evidence>
<keyword evidence="4" id="KW-1185">Reference proteome</keyword>
<evidence type="ECO:0000313" key="4">
    <source>
        <dbReference type="Proteomes" id="UP001460072"/>
    </source>
</evidence>
<dbReference type="RefSeq" id="WP_342696716.1">
    <property type="nucleotide sequence ID" value="NZ_JBCGDO010000020.1"/>
</dbReference>
<dbReference type="Proteomes" id="UP001460072">
    <property type="component" value="Unassembled WGS sequence"/>
</dbReference>
<feature type="signal peptide" evidence="2">
    <location>
        <begin position="1"/>
        <end position="18"/>
    </location>
</feature>
<accession>A0ABU9N7T4</accession>
<comment type="caution">
    <text evidence="3">The sequence shown here is derived from an EMBL/GenBank/DDBJ whole genome shotgun (WGS) entry which is preliminary data.</text>
</comment>
<gene>
    <name evidence="3" type="ORF">WFZ85_12930</name>
</gene>
<feature type="chain" id="PRO_5046592109" evidence="2">
    <location>
        <begin position="19"/>
        <end position="246"/>
    </location>
</feature>
<evidence type="ECO:0000256" key="1">
    <source>
        <dbReference type="SAM" id="Phobius"/>
    </source>
</evidence>
<keyword evidence="1" id="KW-0812">Transmembrane</keyword>
<sequence>MKKISILLCLIFSLISFSQEKKVVKAGYITFNSNSILEFKNLTIENGNATYFNEVSQTETTYPLTSIKKIMDINGTIVYESENKIKVKNVTNEQTSRKETVVLKKKSEKLIYKSASKITLNDEILTDDQLATVLKVEPSIYNQYKKGENGAMLGSILIGGGIGFFIGSGLSNVSLANNGKKGSSAFLIVGLATAVVGIPVRLGGIKNIKKAIEGYNSMPNKNVTYFDKSALKVIANDNGIGFQLEF</sequence>
<keyword evidence="1" id="KW-1133">Transmembrane helix</keyword>
<organism evidence="3 4">
    <name type="scientific">Flavobacterium aureirubrum</name>
    <dbReference type="NCBI Taxonomy" id="3133147"/>
    <lineage>
        <taxon>Bacteria</taxon>
        <taxon>Pseudomonadati</taxon>
        <taxon>Bacteroidota</taxon>
        <taxon>Flavobacteriia</taxon>
        <taxon>Flavobacteriales</taxon>
        <taxon>Flavobacteriaceae</taxon>
        <taxon>Flavobacterium</taxon>
    </lineage>
</organism>
<keyword evidence="2" id="KW-0732">Signal</keyword>
<dbReference type="EMBL" id="JBCGDO010000020">
    <property type="protein sequence ID" value="MEM0543521.1"/>
    <property type="molecule type" value="Genomic_DNA"/>
</dbReference>
<feature type="transmembrane region" description="Helical" evidence="1">
    <location>
        <begin position="185"/>
        <end position="202"/>
    </location>
</feature>
<evidence type="ECO:0000256" key="2">
    <source>
        <dbReference type="SAM" id="SignalP"/>
    </source>
</evidence>
<protein>
    <submittedName>
        <fullName evidence="3">Uncharacterized protein</fullName>
    </submittedName>
</protein>